<dbReference type="InterPro" id="IPR024119">
    <property type="entry name" value="TF_DEAF-1"/>
</dbReference>
<reference evidence="7" key="1">
    <citation type="journal article" date="2017" name="Genome Biol.">
        <title>Comparative genomics reveals high biological diversity and specific adaptations in the industrially and medically important fungal genus Aspergillus.</title>
        <authorList>
            <person name="de Vries R.P."/>
            <person name="Riley R."/>
            <person name="Wiebenga A."/>
            <person name="Aguilar-Osorio G."/>
            <person name="Amillis S."/>
            <person name="Uchima C.A."/>
            <person name="Anderluh G."/>
            <person name="Asadollahi M."/>
            <person name="Askin M."/>
            <person name="Barry K."/>
            <person name="Battaglia E."/>
            <person name="Bayram O."/>
            <person name="Benocci T."/>
            <person name="Braus-Stromeyer S.A."/>
            <person name="Caldana C."/>
            <person name="Canovas D."/>
            <person name="Cerqueira G.C."/>
            <person name="Chen F."/>
            <person name="Chen W."/>
            <person name="Choi C."/>
            <person name="Clum A."/>
            <person name="Dos Santos R.A."/>
            <person name="Damasio A.R."/>
            <person name="Diallinas G."/>
            <person name="Emri T."/>
            <person name="Fekete E."/>
            <person name="Flipphi M."/>
            <person name="Freyberg S."/>
            <person name="Gallo A."/>
            <person name="Gournas C."/>
            <person name="Habgood R."/>
            <person name="Hainaut M."/>
            <person name="Harispe M.L."/>
            <person name="Henrissat B."/>
            <person name="Hilden K.S."/>
            <person name="Hope R."/>
            <person name="Hossain A."/>
            <person name="Karabika E."/>
            <person name="Karaffa L."/>
            <person name="Karanyi Z."/>
            <person name="Krasevec N."/>
            <person name="Kuo A."/>
            <person name="Kusch H."/>
            <person name="LaButti K."/>
            <person name="Lagendijk E.L."/>
            <person name="Lapidus A."/>
            <person name="Levasseur A."/>
            <person name="Lindquist E."/>
            <person name="Lipzen A."/>
            <person name="Logrieco A.F."/>
            <person name="MacCabe A."/>
            <person name="Maekelae M.R."/>
            <person name="Malavazi I."/>
            <person name="Melin P."/>
            <person name="Meyer V."/>
            <person name="Mielnichuk N."/>
            <person name="Miskei M."/>
            <person name="Molnar A.P."/>
            <person name="Mule G."/>
            <person name="Ngan C.Y."/>
            <person name="Orejas M."/>
            <person name="Orosz E."/>
            <person name="Ouedraogo J.P."/>
            <person name="Overkamp K.M."/>
            <person name="Park H.-S."/>
            <person name="Perrone G."/>
            <person name="Piumi F."/>
            <person name="Punt P.J."/>
            <person name="Ram A.F."/>
            <person name="Ramon A."/>
            <person name="Rauscher S."/>
            <person name="Record E."/>
            <person name="Riano-Pachon D.M."/>
            <person name="Robert V."/>
            <person name="Roehrig J."/>
            <person name="Ruller R."/>
            <person name="Salamov A."/>
            <person name="Salih N.S."/>
            <person name="Samson R.A."/>
            <person name="Sandor E."/>
            <person name="Sanguinetti M."/>
            <person name="Schuetze T."/>
            <person name="Sepcic K."/>
            <person name="Shelest E."/>
            <person name="Sherlock G."/>
            <person name="Sophianopoulou V."/>
            <person name="Squina F.M."/>
            <person name="Sun H."/>
            <person name="Susca A."/>
            <person name="Todd R.B."/>
            <person name="Tsang A."/>
            <person name="Unkles S.E."/>
            <person name="van de Wiele N."/>
            <person name="van Rossen-Uffink D."/>
            <person name="Oliveira J.V."/>
            <person name="Vesth T.C."/>
            <person name="Visser J."/>
            <person name="Yu J.-H."/>
            <person name="Zhou M."/>
            <person name="Andersen M.R."/>
            <person name="Archer D.B."/>
            <person name="Baker S.E."/>
            <person name="Benoit I."/>
            <person name="Brakhage A.A."/>
            <person name="Braus G.H."/>
            <person name="Fischer R."/>
            <person name="Frisvad J.C."/>
            <person name="Goldman G.H."/>
            <person name="Houbraken J."/>
            <person name="Oakley B."/>
            <person name="Pocsi I."/>
            <person name="Scazzocchio C."/>
            <person name="Seiboth B."/>
            <person name="vanKuyk P.A."/>
            <person name="Wortman J."/>
            <person name="Dyer P.S."/>
            <person name="Grigoriev I.V."/>
        </authorList>
    </citation>
    <scope>NUCLEOTIDE SEQUENCE [LARGE SCALE GENOMIC DNA]</scope>
    <source>
        <strain evidence="7">CBS 101740 / IMI 381727 / IBT 21946</strain>
    </source>
</reference>
<dbReference type="PANTHER" id="PTHR10237">
    <property type="entry name" value="DEFORMED EPIDERMAL AUTOREGULATORY FACTOR 1 HOMOLOG SUPPRESSIN"/>
    <property type="match status" value="1"/>
</dbReference>
<evidence type="ECO:0000256" key="2">
    <source>
        <dbReference type="ARBA" id="ARBA00022771"/>
    </source>
</evidence>
<evidence type="ECO:0000259" key="5">
    <source>
        <dbReference type="PROSITE" id="PS50865"/>
    </source>
</evidence>
<organism evidence="6 7">
    <name type="scientific">Aspergillus brasiliensis (strain CBS 101740 / IMI 381727 / IBT 21946)</name>
    <dbReference type="NCBI Taxonomy" id="767769"/>
    <lineage>
        <taxon>Eukaryota</taxon>
        <taxon>Fungi</taxon>
        <taxon>Dikarya</taxon>
        <taxon>Ascomycota</taxon>
        <taxon>Pezizomycotina</taxon>
        <taxon>Eurotiomycetes</taxon>
        <taxon>Eurotiomycetidae</taxon>
        <taxon>Eurotiales</taxon>
        <taxon>Aspergillaceae</taxon>
        <taxon>Aspergillus</taxon>
        <taxon>Aspergillus subgen. Circumdati</taxon>
    </lineage>
</organism>
<dbReference type="OrthoDB" id="5282002at2759"/>
<dbReference type="Pfam" id="PF14737">
    <property type="entry name" value="DUF4470"/>
    <property type="match status" value="1"/>
</dbReference>
<keyword evidence="2 4" id="KW-0863">Zinc-finger</keyword>
<gene>
    <name evidence="6" type="ORF">ASPBRDRAFT_49989</name>
</gene>
<proteinExistence type="predicted"/>
<dbReference type="Gene3D" id="6.10.140.2220">
    <property type="match status" value="1"/>
</dbReference>
<feature type="domain" description="MYND-type" evidence="5">
    <location>
        <begin position="15"/>
        <end position="51"/>
    </location>
</feature>
<evidence type="ECO:0000256" key="3">
    <source>
        <dbReference type="ARBA" id="ARBA00022833"/>
    </source>
</evidence>
<dbReference type="VEuPathDB" id="FungiDB:ASPBRDRAFT_49989"/>
<dbReference type="GO" id="GO:0005634">
    <property type="term" value="C:nucleus"/>
    <property type="evidence" value="ECO:0007669"/>
    <property type="project" value="TreeGrafter"/>
</dbReference>
<dbReference type="STRING" id="767769.A0A1L9UZ65"/>
<sequence length="570" mass="65303">MATPMFVCANVKPDCTDCKGEGKFACKGCRLVNYCGPECQKSHWPQHKVDCKSPLGKKTWQPASILKNELSPLLSQLVTSNSFLGPNKYLWGNIPAFDVLQLGSNEGDGYNGDLRLLFAASGDLRNFIQTFSRLPGSYDRSLEVTINDRDIDVVARNVIILFLFLGMEKGDEVVECIIHLWYSAFVRESDMELLGRRVRPLIEGFYETIKDATPGSLIPNTWTFGKRSLKVILNKQSWCRLLTYLDVPTGLTVERAQSIRTANTLAESRKSFRDNCMSSMSPSHRIAFYKFREDGLLLPFGHPRHEFRVPNPTLFHSRDIWPFRDDTDPRESWEWKQVHDTSSGPATADIYGKLFFHIRGILQSFLCRLSDLDLSLTLLQLNAVELPNHLDANHFDRIEVSNISDQGYLGIHKTLRAMVPLLQKPVDNPHATLITLFLNAVKESLTGQDKAKEMFQLHTNKHLSEYLPSNEPSVEAHCTRIAQLIVVQEMITDYNHIFERYIVKHKMREIARLMGIVMKGTHTVVEKWPFRLKLRPDQPVTQAEFDRCLVTGLTGMERYIEWRKIHHVTD</sequence>
<dbReference type="AlphaFoldDB" id="A0A1L9UZ65"/>
<dbReference type="PROSITE" id="PS50865">
    <property type="entry name" value="ZF_MYND_2"/>
    <property type="match status" value="1"/>
</dbReference>
<dbReference type="PROSITE" id="PS01360">
    <property type="entry name" value="ZF_MYND_1"/>
    <property type="match status" value="1"/>
</dbReference>
<dbReference type="PANTHER" id="PTHR10237:SF14">
    <property type="entry name" value="MYND-TYPE DOMAIN-CONTAINING PROTEIN"/>
    <property type="match status" value="1"/>
</dbReference>
<keyword evidence="1" id="KW-0479">Metal-binding</keyword>
<keyword evidence="7" id="KW-1185">Reference proteome</keyword>
<evidence type="ECO:0000256" key="1">
    <source>
        <dbReference type="ARBA" id="ARBA00022723"/>
    </source>
</evidence>
<evidence type="ECO:0000313" key="7">
    <source>
        <dbReference type="Proteomes" id="UP000184499"/>
    </source>
</evidence>
<dbReference type="GeneID" id="93578947"/>
<evidence type="ECO:0000313" key="6">
    <source>
        <dbReference type="EMBL" id="OJJ76995.1"/>
    </source>
</evidence>
<accession>A0A1L9UZ65</accession>
<dbReference type="InterPro" id="IPR027974">
    <property type="entry name" value="DUF4470"/>
</dbReference>
<keyword evidence="3" id="KW-0862">Zinc</keyword>
<dbReference type="Proteomes" id="UP000184499">
    <property type="component" value="Unassembled WGS sequence"/>
</dbReference>
<dbReference type="InterPro" id="IPR002893">
    <property type="entry name" value="Znf_MYND"/>
</dbReference>
<dbReference type="SUPFAM" id="SSF144232">
    <property type="entry name" value="HIT/MYND zinc finger-like"/>
    <property type="match status" value="1"/>
</dbReference>
<dbReference type="GO" id="GO:0008270">
    <property type="term" value="F:zinc ion binding"/>
    <property type="evidence" value="ECO:0007669"/>
    <property type="project" value="UniProtKB-KW"/>
</dbReference>
<dbReference type="EMBL" id="KV878679">
    <property type="protein sequence ID" value="OJJ76995.1"/>
    <property type="molecule type" value="Genomic_DNA"/>
</dbReference>
<dbReference type="OMA" id="CANQSIS"/>
<dbReference type="RefSeq" id="XP_067484242.1">
    <property type="nucleotide sequence ID" value="XM_067626459.1"/>
</dbReference>
<dbReference type="Pfam" id="PF01753">
    <property type="entry name" value="zf-MYND"/>
    <property type="match status" value="1"/>
</dbReference>
<name>A0A1L9UZ65_ASPBC</name>
<dbReference type="GO" id="GO:0000981">
    <property type="term" value="F:DNA-binding transcription factor activity, RNA polymerase II-specific"/>
    <property type="evidence" value="ECO:0007669"/>
    <property type="project" value="TreeGrafter"/>
</dbReference>
<evidence type="ECO:0000256" key="4">
    <source>
        <dbReference type="PROSITE-ProRule" id="PRU00134"/>
    </source>
</evidence>
<protein>
    <recommendedName>
        <fullName evidence="5">MYND-type domain-containing protein</fullName>
    </recommendedName>
</protein>